<accession>A0A8J7UXT9</accession>
<dbReference type="InterPro" id="IPR031108">
    <property type="entry name" value="IscA_plant_cyanobact"/>
</dbReference>
<dbReference type="RefSeq" id="WP_210513162.1">
    <property type="nucleotide sequence ID" value="NZ_JAFIDN010000013.1"/>
</dbReference>
<evidence type="ECO:0000313" key="3">
    <source>
        <dbReference type="Proteomes" id="UP000673975"/>
    </source>
</evidence>
<dbReference type="PROSITE" id="PS01152">
    <property type="entry name" value="HESB"/>
    <property type="match status" value="1"/>
</dbReference>
<dbReference type="InterPro" id="IPR017870">
    <property type="entry name" value="FeS_cluster_insertion_CS"/>
</dbReference>
<dbReference type="GO" id="GO:0016226">
    <property type="term" value="P:iron-sulfur cluster assembly"/>
    <property type="evidence" value="ECO:0007669"/>
    <property type="project" value="InterPro"/>
</dbReference>
<reference evidence="2" key="1">
    <citation type="submission" date="2021-02" db="EMBL/GenBank/DDBJ databases">
        <title>Natronogracilivirga saccharolytica gen. nov. sp. nov. a new anaerobic, haloalkiliphilic carbohydrate-fermenting bacterium from soda lake and proposing of Cyclonatronumiaceae fam. nov. in the phylum Balneolaeota.</title>
        <authorList>
            <person name="Zhilina T.N."/>
            <person name="Sorokin D.Y."/>
            <person name="Zavarzina D.G."/>
            <person name="Toshchakov S.V."/>
            <person name="Kublanov I.V."/>
        </authorList>
    </citation>
    <scope>NUCLEOTIDE SEQUENCE</scope>
    <source>
        <strain evidence="2">Z-1702</strain>
    </source>
</reference>
<dbReference type="InterPro" id="IPR000361">
    <property type="entry name" value="ATAP_core_dom"/>
</dbReference>
<proteinExistence type="predicted"/>
<dbReference type="SUPFAM" id="SSF89360">
    <property type="entry name" value="HesB-like domain"/>
    <property type="match status" value="1"/>
</dbReference>
<evidence type="ECO:0000259" key="1">
    <source>
        <dbReference type="Pfam" id="PF01521"/>
    </source>
</evidence>
<dbReference type="EMBL" id="JAFIDN010000013">
    <property type="protein sequence ID" value="MBP3193704.1"/>
    <property type="molecule type" value="Genomic_DNA"/>
</dbReference>
<dbReference type="PANTHER" id="PTHR47265:SF1">
    <property type="entry name" value="IRON-SULFUR ASSEMBLY PROTEIN ISCA, CHLOROPLASTIC"/>
    <property type="match status" value="1"/>
</dbReference>
<evidence type="ECO:0000313" key="2">
    <source>
        <dbReference type="EMBL" id="MBP3193704.1"/>
    </source>
</evidence>
<comment type="caution">
    <text evidence="2">The sequence shown here is derived from an EMBL/GenBank/DDBJ whole genome shotgun (WGS) entry which is preliminary data.</text>
</comment>
<dbReference type="InterPro" id="IPR035903">
    <property type="entry name" value="HesB-like_dom_sf"/>
</dbReference>
<dbReference type="Proteomes" id="UP000673975">
    <property type="component" value="Unassembled WGS sequence"/>
</dbReference>
<keyword evidence="3" id="KW-1185">Reference proteome</keyword>
<dbReference type="Pfam" id="PF01521">
    <property type="entry name" value="Fe-S_biosyn"/>
    <property type="match status" value="1"/>
</dbReference>
<feature type="domain" description="Core" evidence="1">
    <location>
        <begin position="1"/>
        <end position="108"/>
    </location>
</feature>
<dbReference type="AlphaFoldDB" id="A0A8J7UXT9"/>
<dbReference type="NCBIfam" id="TIGR00049">
    <property type="entry name" value="iron-sulfur cluster assembly accessory protein"/>
    <property type="match status" value="1"/>
</dbReference>
<gene>
    <name evidence="2" type="ORF">NATSA_13590</name>
</gene>
<dbReference type="InterPro" id="IPR016092">
    <property type="entry name" value="ATAP"/>
</dbReference>
<dbReference type="Gene3D" id="2.60.300.12">
    <property type="entry name" value="HesB-like domain"/>
    <property type="match status" value="1"/>
</dbReference>
<protein>
    <submittedName>
        <fullName evidence="2">Iron-sulfur cluster assembly accessory protein</fullName>
    </submittedName>
</protein>
<dbReference type="GO" id="GO:0051537">
    <property type="term" value="F:2 iron, 2 sulfur cluster binding"/>
    <property type="evidence" value="ECO:0007669"/>
    <property type="project" value="UniProtKB-ARBA"/>
</dbReference>
<name>A0A8J7UXT9_9BACT</name>
<organism evidence="2 3">
    <name type="scientific">Natronogracilivirga saccharolytica</name>
    <dbReference type="NCBI Taxonomy" id="2812953"/>
    <lineage>
        <taxon>Bacteria</taxon>
        <taxon>Pseudomonadati</taxon>
        <taxon>Balneolota</taxon>
        <taxon>Balneolia</taxon>
        <taxon>Balneolales</taxon>
        <taxon>Cyclonatronaceae</taxon>
        <taxon>Natronogracilivirga</taxon>
    </lineage>
</organism>
<sequence>MAISISDKALERIREIQENEGAGENAALRIGVVGGGCSGLTYNLEFDKNGADTNAKDQEFEVNGLKIVVDMRSFLYLAGTELDYTAGLEGKGFHFINPNAARTCSCGESFSV</sequence>
<dbReference type="PANTHER" id="PTHR47265">
    <property type="entry name" value="IRON-SULFUR ASSEMBLY PROTEIN ISCA, CHLOROPLASTIC"/>
    <property type="match status" value="1"/>
</dbReference>